<dbReference type="EMBL" id="CP000875">
    <property type="protein sequence ID" value="ABX04959.1"/>
    <property type="molecule type" value="Genomic_DNA"/>
</dbReference>
<dbReference type="AlphaFoldDB" id="A9AXZ3"/>
<dbReference type="HOGENOM" id="CLU_133369_0_0_0"/>
<evidence type="ECO:0000313" key="1">
    <source>
        <dbReference type="EMBL" id="ABX04959.1"/>
    </source>
</evidence>
<keyword evidence="2" id="KW-1185">Reference proteome</keyword>
<evidence type="ECO:0000313" key="2">
    <source>
        <dbReference type="Proteomes" id="UP000000787"/>
    </source>
</evidence>
<dbReference type="KEGG" id="hau:Haur_2319"/>
<evidence type="ECO:0008006" key="3">
    <source>
        <dbReference type="Google" id="ProtNLM"/>
    </source>
</evidence>
<dbReference type="SUPFAM" id="SSF160419">
    <property type="entry name" value="YdfO-like"/>
    <property type="match status" value="1"/>
</dbReference>
<dbReference type="Gene3D" id="3.30.1810.10">
    <property type="entry name" value="YdfO-like"/>
    <property type="match status" value="1"/>
</dbReference>
<proteinExistence type="predicted"/>
<sequence>MSTFDQTLLQACAESTLNGTLPFPEVIQRLSPSVEQYHVDLIRLEMTYYGHQGQSFVYPLNLNKLPAIASQLDLVAFQTALKASQRGEISYPTFLQQSMAAGVSSYLVFLSGRLAIYVGRNGAYSVEPFPTQP</sequence>
<dbReference type="InterPro" id="IPR036696">
    <property type="entry name" value="YdfO-like_sf"/>
</dbReference>
<dbReference type="eggNOG" id="COG5562">
    <property type="taxonomic scope" value="Bacteria"/>
</dbReference>
<dbReference type="STRING" id="316274.Haur_2319"/>
<dbReference type="BioCyc" id="HAUR316274:GHYA-2347-MONOMER"/>
<reference evidence="1 2" key="1">
    <citation type="journal article" date="2011" name="Stand. Genomic Sci.">
        <title>Complete genome sequence of the filamentous gliding predatory bacterium Herpetosiphon aurantiacus type strain (114-95(T)).</title>
        <authorList>
            <person name="Kiss H."/>
            <person name="Nett M."/>
            <person name="Domin N."/>
            <person name="Martin K."/>
            <person name="Maresca J.A."/>
            <person name="Copeland A."/>
            <person name="Lapidus A."/>
            <person name="Lucas S."/>
            <person name="Berry K.W."/>
            <person name="Glavina Del Rio T."/>
            <person name="Dalin E."/>
            <person name="Tice H."/>
            <person name="Pitluck S."/>
            <person name="Richardson P."/>
            <person name="Bruce D."/>
            <person name="Goodwin L."/>
            <person name="Han C."/>
            <person name="Detter J.C."/>
            <person name="Schmutz J."/>
            <person name="Brettin T."/>
            <person name="Land M."/>
            <person name="Hauser L."/>
            <person name="Kyrpides N.C."/>
            <person name="Ivanova N."/>
            <person name="Goker M."/>
            <person name="Woyke T."/>
            <person name="Klenk H.P."/>
            <person name="Bryant D.A."/>
        </authorList>
    </citation>
    <scope>NUCLEOTIDE SEQUENCE [LARGE SCALE GENOMIC DNA]</scope>
    <source>
        <strain evidence="2">ATCC 23779 / DSM 785 / 114-95</strain>
    </source>
</reference>
<organism evidence="1 2">
    <name type="scientific">Herpetosiphon aurantiacus (strain ATCC 23779 / DSM 785 / 114-95)</name>
    <dbReference type="NCBI Taxonomy" id="316274"/>
    <lineage>
        <taxon>Bacteria</taxon>
        <taxon>Bacillati</taxon>
        <taxon>Chloroflexota</taxon>
        <taxon>Chloroflexia</taxon>
        <taxon>Herpetosiphonales</taxon>
        <taxon>Herpetosiphonaceae</taxon>
        <taxon>Herpetosiphon</taxon>
    </lineage>
</organism>
<accession>A9AXZ3</accession>
<dbReference type="InterPro" id="IPR009833">
    <property type="entry name" value="DUF1398"/>
</dbReference>
<protein>
    <recommendedName>
        <fullName evidence="3">DUF1398 domain-containing protein</fullName>
    </recommendedName>
</protein>
<dbReference type="InParanoid" id="A9AXZ3"/>
<dbReference type="Proteomes" id="UP000000787">
    <property type="component" value="Chromosome"/>
</dbReference>
<gene>
    <name evidence="1" type="ordered locus">Haur_2319</name>
</gene>
<dbReference type="Pfam" id="PF07166">
    <property type="entry name" value="DUF1398"/>
    <property type="match status" value="1"/>
</dbReference>
<name>A9AXZ3_HERA2</name>